<dbReference type="InterPro" id="IPR058163">
    <property type="entry name" value="LysR-type_TF_proteobact-type"/>
</dbReference>
<evidence type="ECO:0000259" key="5">
    <source>
        <dbReference type="PROSITE" id="PS50931"/>
    </source>
</evidence>
<comment type="similarity">
    <text evidence="1">Belongs to the LysR transcriptional regulatory family.</text>
</comment>
<organism evidence="6 7">
    <name type="scientific">Thermochromatium tepidum ATCC 43061</name>
    <dbReference type="NCBI Taxonomy" id="316276"/>
    <lineage>
        <taxon>Bacteria</taxon>
        <taxon>Pseudomonadati</taxon>
        <taxon>Pseudomonadota</taxon>
        <taxon>Gammaproteobacteria</taxon>
        <taxon>Chromatiales</taxon>
        <taxon>Chromatiaceae</taxon>
        <taxon>Thermochromatium</taxon>
    </lineage>
</organism>
<dbReference type="PANTHER" id="PTHR30537:SF68">
    <property type="entry name" value="TRANSCRIPTIONAL REGULATOR-RELATED"/>
    <property type="match status" value="1"/>
</dbReference>
<evidence type="ECO:0000256" key="4">
    <source>
        <dbReference type="ARBA" id="ARBA00023163"/>
    </source>
</evidence>
<dbReference type="SUPFAM" id="SSF53850">
    <property type="entry name" value="Periplasmic binding protein-like II"/>
    <property type="match status" value="1"/>
</dbReference>
<proteinExistence type="inferred from homology"/>
<dbReference type="GO" id="GO:0043565">
    <property type="term" value="F:sequence-specific DNA binding"/>
    <property type="evidence" value="ECO:0007669"/>
    <property type="project" value="TreeGrafter"/>
</dbReference>
<dbReference type="CDD" id="cd08422">
    <property type="entry name" value="PBP2_CrgA_like"/>
    <property type="match status" value="1"/>
</dbReference>
<dbReference type="Pfam" id="PF00126">
    <property type="entry name" value="HTH_1"/>
    <property type="match status" value="1"/>
</dbReference>
<keyword evidence="2" id="KW-0805">Transcription regulation</keyword>
<sequence length="318" mass="34607">MELSQLETFVKVVQTGSFTRAAEQLRSQKAHVSRVVSQLEAELGVRLLARTTRSLSLTEVGREFFERAVGILGAADEARRAVQQAHSEPRGTLRLTCGVEFGMIAVSTWITAYLERYPQVRVDADFTGRLVDIVHEGFDLAIRVGPLADSTLTARKLGEMEYGLFAAPAYLARRTTPALPGDLASHDILAFAGGSHQASWILSQEGRQERIVRQSRLKANNVFAVRNAAIAGLGIAKLPLIIAIPAVRDGHLQPVLSDWAVPTVPIHAVFASARYLTPKVRAFIDLAVDAMRAGVDRVHASGVILSEGGVGHRHQELR</sequence>
<dbReference type="KEGG" id="ttp:E6P07_11400"/>
<evidence type="ECO:0000256" key="3">
    <source>
        <dbReference type="ARBA" id="ARBA00023125"/>
    </source>
</evidence>
<evidence type="ECO:0000256" key="1">
    <source>
        <dbReference type="ARBA" id="ARBA00009437"/>
    </source>
</evidence>
<dbReference type="EMBL" id="CP039268">
    <property type="protein sequence ID" value="QGU33528.1"/>
    <property type="molecule type" value="Genomic_DNA"/>
</dbReference>
<protein>
    <submittedName>
        <fullName evidence="6">LysR family transcriptional regulator</fullName>
    </submittedName>
</protein>
<dbReference type="InterPro" id="IPR000847">
    <property type="entry name" value="LysR_HTH_N"/>
</dbReference>
<accession>A0A6I6EA98</accession>
<dbReference type="Pfam" id="PF03466">
    <property type="entry name" value="LysR_substrate"/>
    <property type="match status" value="1"/>
</dbReference>
<dbReference type="FunFam" id="1.10.10.10:FF:000001">
    <property type="entry name" value="LysR family transcriptional regulator"/>
    <property type="match status" value="1"/>
</dbReference>
<dbReference type="SUPFAM" id="SSF46785">
    <property type="entry name" value="Winged helix' DNA-binding domain"/>
    <property type="match status" value="1"/>
</dbReference>
<evidence type="ECO:0000256" key="2">
    <source>
        <dbReference type="ARBA" id="ARBA00023015"/>
    </source>
</evidence>
<evidence type="ECO:0000313" key="7">
    <source>
        <dbReference type="Proteomes" id="UP000426424"/>
    </source>
</evidence>
<feature type="domain" description="HTH lysR-type" evidence="5">
    <location>
        <begin position="1"/>
        <end position="58"/>
    </location>
</feature>
<dbReference type="GO" id="GO:0003700">
    <property type="term" value="F:DNA-binding transcription factor activity"/>
    <property type="evidence" value="ECO:0007669"/>
    <property type="project" value="InterPro"/>
</dbReference>
<dbReference type="AlphaFoldDB" id="A0A6I6EA98"/>
<dbReference type="InterPro" id="IPR036388">
    <property type="entry name" value="WH-like_DNA-bd_sf"/>
</dbReference>
<dbReference type="Gene3D" id="1.10.10.10">
    <property type="entry name" value="Winged helix-like DNA-binding domain superfamily/Winged helix DNA-binding domain"/>
    <property type="match status" value="1"/>
</dbReference>
<keyword evidence="7" id="KW-1185">Reference proteome</keyword>
<dbReference type="RefSeq" id="WP_153975720.1">
    <property type="nucleotide sequence ID" value="NZ_CP039268.1"/>
</dbReference>
<evidence type="ECO:0000313" key="6">
    <source>
        <dbReference type="EMBL" id="QGU33528.1"/>
    </source>
</evidence>
<gene>
    <name evidence="6" type="ORF">E6P07_11400</name>
</gene>
<dbReference type="PANTHER" id="PTHR30537">
    <property type="entry name" value="HTH-TYPE TRANSCRIPTIONAL REGULATOR"/>
    <property type="match status" value="1"/>
</dbReference>
<keyword evidence="4" id="KW-0804">Transcription</keyword>
<dbReference type="InterPro" id="IPR005119">
    <property type="entry name" value="LysR_subst-bd"/>
</dbReference>
<dbReference type="Gene3D" id="3.40.190.290">
    <property type="match status" value="1"/>
</dbReference>
<dbReference type="OrthoDB" id="5572602at2"/>
<dbReference type="PROSITE" id="PS50931">
    <property type="entry name" value="HTH_LYSR"/>
    <property type="match status" value="1"/>
</dbReference>
<dbReference type="InterPro" id="IPR036390">
    <property type="entry name" value="WH_DNA-bd_sf"/>
</dbReference>
<keyword evidence="3" id="KW-0238">DNA-binding</keyword>
<dbReference type="GO" id="GO:0006351">
    <property type="term" value="P:DNA-templated transcription"/>
    <property type="evidence" value="ECO:0007669"/>
    <property type="project" value="TreeGrafter"/>
</dbReference>
<name>A0A6I6EA98_THETI</name>
<dbReference type="Proteomes" id="UP000426424">
    <property type="component" value="Chromosome"/>
</dbReference>
<reference evidence="6 7" key="1">
    <citation type="submission" date="2019-12" db="EMBL/GenBank/DDBJ databases">
        <title>The complete genome of the thermophilic, anoxygenic phototrophic gammaproteobacterium Thermochromatium tepidum.</title>
        <authorList>
            <person name="Sattley W.M."/>
            <person name="Swingley W.D."/>
            <person name="Burchell B.M."/>
            <person name="Gurbani S.A."/>
            <person name="Kujawa C.M."/>
            <person name="Nuccio D.A."/>
            <person name="Schladweiler J."/>
            <person name="Shaffer K.N."/>
            <person name="Stokes L.M."/>
            <person name="Touchman J.W."/>
            <person name="Blankenship R.E."/>
            <person name="Madigan M.T."/>
        </authorList>
    </citation>
    <scope>NUCLEOTIDE SEQUENCE [LARGE SCALE GENOMIC DNA]</scope>
    <source>
        <strain evidence="6 7">ATCC 43061</strain>
    </source>
</reference>